<accession>A0A6C0XZM4</accession>
<dbReference type="GO" id="GO:0006144">
    <property type="term" value="P:purine nucleobase metabolic process"/>
    <property type="evidence" value="ECO:0007669"/>
    <property type="project" value="UniProtKB-KW"/>
</dbReference>
<sequence length="169" mass="18631">MKNTIQIQALTLDNFAPFGEVISCQGHDYFHINHAQTERYHALAMTKIFGEGQAGISIFRNIQSTQMPFQVAMLERHPQGSQAFIPMQGQAFLVVVAPGLNADEPDISQLQAFISDGSQGVNYRAGTWHHPLLTLEAPSDFAVIDRIGSGPNCDVYEFNSPIQIVSTQI</sequence>
<name>A0A6C0XZM4_9GAMM</name>
<comment type="subunit">
    <text evidence="1">Homodimer.</text>
</comment>
<dbReference type="CDD" id="cd20298">
    <property type="entry name" value="cupin_UAH"/>
    <property type="match status" value="1"/>
</dbReference>
<dbReference type="Proteomes" id="UP000503440">
    <property type="component" value="Chromosome"/>
</dbReference>
<evidence type="ECO:0000313" key="6">
    <source>
        <dbReference type="Proteomes" id="UP000503440"/>
    </source>
</evidence>
<dbReference type="EC" id="4.3.2.3" evidence="5"/>
<proteinExistence type="predicted"/>
<keyword evidence="2" id="KW-0659">Purine metabolism</keyword>
<evidence type="ECO:0000256" key="4">
    <source>
        <dbReference type="ARBA" id="ARBA00047684"/>
    </source>
</evidence>
<reference evidence="5 6" key="1">
    <citation type="submission" date="2019-09" db="EMBL/GenBank/DDBJ databases">
        <title>Non-baumannii Acinetobacter spp. carrying blaNDM-1 isolated in China.</title>
        <authorList>
            <person name="Cui C."/>
            <person name="Chen C."/>
            <person name="Sun J."/>
            <person name="Liu Y."/>
        </authorList>
    </citation>
    <scope>NUCLEOTIDE SEQUENCE [LARGE SCALE GENOMIC DNA]</scope>
    <source>
        <strain evidence="5 6">B18</strain>
    </source>
</reference>
<dbReference type="RefSeq" id="WP_163145371.1">
    <property type="nucleotide sequence ID" value="NZ_CP044455.1"/>
</dbReference>
<dbReference type="EMBL" id="CP044455">
    <property type="protein sequence ID" value="QIC69025.1"/>
    <property type="molecule type" value="Genomic_DNA"/>
</dbReference>
<gene>
    <name evidence="5" type="ORF">FSC09_00555</name>
</gene>
<dbReference type="InterPro" id="IPR007247">
    <property type="entry name" value="Ureidogly_lyase"/>
</dbReference>
<dbReference type="InterPro" id="IPR047233">
    <property type="entry name" value="UAH_cupin"/>
</dbReference>
<evidence type="ECO:0000256" key="2">
    <source>
        <dbReference type="ARBA" id="ARBA00022631"/>
    </source>
</evidence>
<dbReference type="AlphaFoldDB" id="A0A6C0XZM4"/>
<dbReference type="Pfam" id="PF04115">
    <property type="entry name" value="Ureidogly_lyase"/>
    <property type="match status" value="1"/>
</dbReference>
<dbReference type="PANTHER" id="PTHR21221">
    <property type="entry name" value="UREIDOGLYCOLATE HYDROLASE"/>
    <property type="match status" value="1"/>
</dbReference>
<dbReference type="PANTHER" id="PTHR21221:SF1">
    <property type="entry name" value="UREIDOGLYCOLATE LYASE"/>
    <property type="match status" value="1"/>
</dbReference>
<dbReference type="GO" id="GO:0000256">
    <property type="term" value="P:allantoin catabolic process"/>
    <property type="evidence" value="ECO:0007669"/>
    <property type="project" value="InterPro"/>
</dbReference>
<dbReference type="Gene3D" id="2.60.120.480">
    <property type="entry name" value="Ureidoglycolate hydrolase"/>
    <property type="match status" value="1"/>
</dbReference>
<dbReference type="InterPro" id="IPR011051">
    <property type="entry name" value="RmlC_Cupin_sf"/>
</dbReference>
<organism evidence="5 6">
    <name type="scientific">Acinetobacter indicus</name>
    <dbReference type="NCBI Taxonomy" id="756892"/>
    <lineage>
        <taxon>Bacteria</taxon>
        <taxon>Pseudomonadati</taxon>
        <taxon>Pseudomonadota</taxon>
        <taxon>Gammaproteobacteria</taxon>
        <taxon>Moraxellales</taxon>
        <taxon>Moraxellaceae</taxon>
        <taxon>Acinetobacter</taxon>
    </lineage>
</organism>
<keyword evidence="3 5" id="KW-0456">Lyase</keyword>
<dbReference type="InterPro" id="IPR024060">
    <property type="entry name" value="Ureidoglycolate_lyase_dom_sf"/>
</dbReference>
<dbReference type="GO" id="GO:0050385">
    <property type="term" value="F:ureidoglycolate lyase activity"/>
    <property type="evidence" value="ECO:0007669"/>
    <property type="project" value="UniProtKB-EC"/>
</dbReference>
<dbReference type="GO" id="GO:0004848">
    <property type="term" value="F:ureidoglycolate hydrolase activity"/>
    <property type="evidence" value="ECO:0007669"/>
    <property type="project" value="InterPro"/>
</dbReference>
<evidence type="ECO:0000256" key="3">
    <source>
        <dbReference type="ARBA" id="ARBA00023239"/>
    </source>
</evidence>
<dbReference type="SUPFAM" id="SSF51182">
    <property type="entry name" value="RmlC-like cupins"/>
    <property type="match status" value="1"/>
</dbReference>
<dbReference type="PIRSF" id="PIRSF017306">
    <property type="entry name" value="Ureidogly_hydro"/>
    <property type="match status" value="1"/>
</dbReference>
<dbReference type="NCBIfam" id="NF009932">
    <property type="entry name" value="PRK13395.1"/>
    <property type="match status" value="1"/>
</dbReference>
<protein>
    <submittedName>
        <fullName evidence="5">Ureidoglycolate lyase</fullName>
        <ecNumber evidence="5">4.3.2.3</ecNumber>
    </submittedName>
</protein>
<evidence type="ECO:0000313" key="5">
    <source>
        <dbReference type="EMBL" id="QIC69025.1"/>
    </source>
</evidence>
<evidence type="ECO:0000256" key="1">
    <source>
        <dbReference type="ARBA" id="ARBA00011738"/>
    </source>
</evidence>
<comment type="catalytic activity">
    <reaction evidence="4">
        <text>(S)-ureidoglycolate = urea + glyoxylate</text>
        <dbReference type="Rhea" id="RHEA:11304"/>
        <dbReference type="ChEBI" id="CHEBI:16199"/>
        <dbReference type="ChEBI" id="CHEBI:36655"/>
        <dbReference type="ChEBI" id="CHEBI:57296"/>
        <dbReference type="EC" id="4.3.2.3"/>
    </reaction>
</comment>
<dbReference type="NCBIfam" id="NF002949">
    <property type="entry name" value="PRK03606.1-2"/>
    <property type="match status" value="1"/>
</dbReference>